<reference evidence="6 7" key="1">
    <citation type="submission" date="2016-10" db="EMBL/GenBank/DDBJ databases">
        <authorList>
            <person name="de Groot N.N."/>
        </authorList>
    </citation>
    <scope>NUCLEOTIDE SEQUENCE [LARGE SCALE GENOMIC DNA]</scope>
    <source>
        <strain evidence="6 7">DSM 44993</strain>
    </source>
</reference>
<dbReference type="PRINTS" id="PR00038">
    <property type="entry name" value="HTHLUXR"/>
</dbReference>
<evidence type="ECO:0000259" key="5">
    <source>
        <dbReference type="PROSITE" id="PS50043"/>
    </source>
</evidence>
<dbReference type="Pfam" id="PF00196">
    <property type="entry name" value="GerE"/>
    <property type="match status" value="1"/>
</dbReference>
<evidence type="ECO:0000313" key="6">
    <source>
        <dbReference type="EMBL" id="SEO50857.1"/>
    </source>
</evidence>
<dbReference type="InterPro" id="IPR000792">
    <property type="entry name" value="Tscrpt_reg_LuxR_C"/>
</dbReference>
<dbReference type="InterPro" id="IPR036388">
    <property type="entry name" value="WH-like_DNA-bd_sf"/>
</dbReference>
<dbReference type="Gene3D" id="1.10.10.10">
    <property type="entry name" value="Winged helix-like DNA-binding domain superfamily/Winged helix DNA-binding domain"/>
    <property type="match status" value="1"/>
</dbReference>
<dbReference type="Gene3D" id="3.30.450.40">
    <property type="match status" value="1"/>
</dbReference>
<keyword evidence="2" id="KW-0238">DNA-binding</keyword>
<dbReference type="PROSITE" id="PS00622">
    <property type="entry name" value="HTH_LUXR_1"/>
    <property type="match status" value="1"/>
</dbReference>
<accession>A0A1H8QAC3</accession>
<dbReference type="OrthoDB" id="4069167at2"/>
<dbReference type="SMART" id="SM00421">
    <property type="entry name" value="HTH_LUXR"/>
    <property type="match status" value="1"/>
</dbReference>
<feature type="domain" description="HTH luxR-type" evidence="5">
    <location>
        <begin position="219"/>
        <end position="284"/>
    </location>
</feature>
<dbReference type="PANTHER" id="PTHR44688:SF16">
    <property type="entry name" value="DNA-BINDING TRANSCRIPTIONAL ACTIVATOR DEVR_DOSR"/>
    <property type="match status" value="1"/>
</dbReference>
<dbReference type="PROSITE" id="PS50043">
    <property type="entry name" value="HTH_LUXR_2"/>
    <property type="match status" value="1"/>
</dbReference>
<evidence type="ECO:0000313" key="7">
    <source>
        <dbReference type="Proteomes" id="UP000198582"/>
    </source>
</evidence>
<dbReference type="GO" id="GO:0003677">
    <property type="term" value="F:DNA binding"/>
    <property type="evidence" value="ECO:0007669"/>
    <property type="project" value="UniProtKB-KW"/>
</dbReference>
<dbReference type="GO" id="GO:0006355">
    <property type="term" value="P:regulation of DNA-templated transcription"/>
    <property type="evidence" value="ECO:0007669"/>
    <property type="project" value="InterPro"/>
</dbReference>
<dbReference type="AlphaFoldDB" id="A0A1H8QAC3"/>
<dbReference type="PANTHER" id="PTHR44688">
    <property type="entry name" value="DNA-BINDING TRANSCRIPTIONAL ACTIVATOR DEVR_DOSR"/>
    <property type="match status" value="1"/>
</dbReference>
<keyword evidence="1" id="KW-0805">Transcription regulation</keyword>
<evidence type="ECO:0000256" key="4">
    <source>
        <dbReference type="SAM" id="Coils"/>
    </source>
</evidence>
<evidence type="ECO:0000256" key="1">
    <source>
        <dbReference type="ARBA" id="ARBA00023015"/>
    </source>
</evidence>
<dbReference type="EMBL" id="FOEF01000001">
    <property type="protein sequence ID" value="SEO50857.1"/>
    <property type="molecule type" value="Genomic_DNA"/>
</dbReference>
<dbReference type="InterPro" id="IPR029016">
    <property type="entry name" value="GAF-like_dom_sf"/>
</dbReference>
<keyword evidence="4" id="KW-0175">Coiled coil</keyword>
<evidence type="ECO:0000256" key="3">
    <source>
        <dbReference type="ARBA" id="ARBA00023163"/>
    </source>
</evidence>
<sequence>MPMTSSGRLALAASPLVTGALQALQRATGLPVAMGGPVSAGSRSLVIDQLRGTATRSLQHLQVDTGAGLGGKAVALRRPSTVVDYLSAQGITHKYDRAVAPEQLRAMVALPVCVGESTRAVLYAATRDSITFGDRVLRAATAVVSRLERDIEVEEEVRRRIAAQAYVPPGEQRLAGEHLELHAELLAIADSMHDVEARARLLDVCERLRPDPDTHNTDSGDSGITLSPRELDVLRLVGAGCTNDEISAGLGLRANTVKSYLKHAMRKLDASNRIQAVNRARAAGLLAGPHD</sequence>
<dbReference type="Proteomes" id="UP000198582">
    <property type="component" value="Unassembled WGS sequence"/>
</dbReference>
<dbReference type="STRING" id="394193.SAMN04489732_101262"/>
<feature type="coiled-coil region" evidence="4">
    <location>
        <begin position="137"/>
        <end position="164"/>
    </location>
</feature>
<keyword evidence="3" id="KW-0804">Transcription</keyword>
<protein>
    <submittedName>
        <fullName evidence="6">Regulatory protein, luxR family</fullName>
    </submittedName>
</protein>
<evidence type="ECO:0000256" key="2">
    <source>
        <dbReference type="ARBA" id="ARBA00023125"/>
    </source>
</evidence>
<gene>
    <name evidence="6" type="ORF">SAMN04489732_101262</name>
</gene>
<name>A0A1H8QAC3_9PSEU</name>
<organism evidence="6 7">
    <name type="scientific">Amycolatopsis saalfeldensis</name>
    <dbReference type="NCBI Taxonomy" id="394193"/>
    <lineage>
        <taxon>Bacteria</taxon>
        <taxon>Bacillati</taxon>
        <taxon>Actinomycetota</taxon>
        <taxon>Actinomycetes</taxon>
        <taxon>Pseudonocardiales</taxon>
        <taxon>Pseudonocardiaceae</taxon>
        <taxon>Amycolatopsis</taxon>
    </lineage>
</organism>
<proteinExistence type="predicted"/>
<keyword evidence="7" id="KW-1185">Reference proteome</keyword>
<dbReference type="CDD" id="cd06170">
    <property type="entry name" value="LuxR_C_like"/>
    <property type="match status" value="1"/>
</dbReference>
<dbReference type="InterPro" id="IPR016032">
    <property type="entry name" value="Sig_transdc_resp-reg_C-effctor"/>
</dbReference>
<dbReference type="SUPFAM" id="SSF46894">
    <property type="entry name" value="C-terminal effector domain of the bipartite response regulators"/>
    <property type="match status" value="1"/>
</dbReference>